<gene>
    <name evidence="1" type="ORF">GGR25_003692</name>
</gene>
<reference evidence="1 2" key="1">
    <citation type="submission" date="2020-08" db="EMBL/GenBank/DDBJ databases">
        <title>Genomic Encyclopedia of Type Strains, Phase IV (KMG-IV): sequencing the most valuable type-strain genomes for metagenomic binning, comparative biology and taxonomic classification.</title>
        <authorList>
            <person name="Goeker M."/>
        </authorList>
    </citation>
    <scope>NUCLEOTIDE SEQUENCE [LARGE SCALE GENOMIC DNA]</scope>
    <source>
        <strain evidence="1 2">DSM 25966</strain>
    </source>
</reference>
<organism evidence="1 2">
    <name type="scientific">Kaistia hirudinis</name>
    <dbReference type="NCBI Taxonomy" id="1293440"/>
    <lineage>
        <taxon>Bacteria</taxon>
        <taxon>Pseudomonadati</taxon>
        <taxon>Pseudomonadota</taxon>
        <taxon>Alphaproteobacteria</taxon>
        <taxon>Hyphomicrobiales</taxon>
        <taxon>Kaistiaceae</taxon>
        <taxon>Kaistia</taxon>
    </lineage>
</organism>
<dbReference type="CDD" id="cd05483">
    <property type="entry name" value="retropepsin_like_bacteria"/>
    <property type="match status" value="1"/>
</dbReference>
<proteinExistence type="predicted"/>
<dbReference type="InterPro" id="IPR001969">
    <property type="entry name" value="Aspartic_peptidase_AS"/>
</dbReference>
<dbReference type="Gene3D" id="2.40.70.10">
    <property type="entry name" value="Acid Proteases"/>
    <property type="match status" value="1"/>
</dbReference>
<dbReference type="InterPro" id="IPR011969">
    <property type="entry name" value="Clan_AA_Asp_peptidase_C"/>
</dbReference>
<keyword evidence="1" id="KW-0645">Protease</keyword>
<dbReference type="GO" id="GO:0004190">
    <property type="term" value="F:aspartic-type endopeptidase activity"/>
    <property type="evidence" value="ECO:0007669"/>
    <property type="project" value="InterPro"/>
</dbReference>
<sequence>MRFTLLAALVMLAVGVAAQTGFFERFATPMAVNVIAANPRPTPSGPVVLDAGPGGHFFVDAAVAGRSVRFMVDTGASLVVLSAETARRLDIRPTAADFSGVSRTANGTVRFAPVRLADIRVGAIRIMGVDAAVLPDGASDTDLLGMSFLGRLGGFRSDGRTMVLAP</sequence>
<dbReference type="InterPro" id="IPR034122">
    <property type="entry name" value="Retropepsin-like_bacterial"/>
</dbReference>
<dbReference type="NCBIfam" id="TIGR02281">
    <property type="entry name" value="clan_AA_DTGA"/>
    <property type="match status" value="1"/>
</dbReference>
<dbReference type="AlphaFoldDB" id="A0A840ASW9"/>
<dbReference type="RefSeq" id="WP_183400240.1">
    <property type="nucleotide sequence ID" value="NZ_JACIDS010000004.1"/>
</dbReference>
<name>A0A840ASW9_9HYPH</name>
<accession>A0A840ASW9</accession>
<evidence type="ECO:0000313" key="2">
    <source>
        <dbReference type="Proteomes" id="UP000553963"/>
    </source>
</evidence>
<dbReference type="Proteomes" id="UP000553963">
    <property type="component" value="Unassembled WGS sequence"/>
</dbReference>
<dbReference type="Pfam" id="PF13975">
    <property type="entry name" value="gag-asp_proteas"/>
    <property type="match status" value="1"/>
</dbReference>
<dbReference type="PROSITE" id="PS00141">
    <property type="entry name" value="ASP_PROTEASE"/>
    <property type="match status" value="1"/>
</dbReference>
<dbReference type="GO" id="GO:0006508">
    <property type="term" value="P:proteolysis"/>
    <property type="evidence" value="ECO:0007669"/>
    <property type="project" value="UniProtKB-KW"/>
</dbReference>
<dbReference type="InterPro" id="IPR021109">
    <property type="entry name" value="Peptidase_aspartic_dom_sf"/>
</dbReference>
<keyword evidence="1" id="KW-0378">Hydrolase</keyword>
<comment type="caution">
    <text evidence="1">The sequence shown here is derived from an EMBL/GenBank/DDBJ whole genome shotgun (WGS) entry which is preliminary data.</text>
</comment>
<protein>
    <submittedName>
        <fullName evidence="1">Aspartyl protease family protein</fullName>
    </submittedName>
</protein>
<evidence type="ECO:0000313" key="1">
    <source>
        <dbReference type="EMBL" id="MBB3932634.1"/>
    </source>
</evidence>
<dbReference type="EMBL" id="JACIDS010000004">
    <property type="protein sequence ID" value="MBB3932634.1"/>
    <property type="molecule type" value="Genomic_DNA"/>
</dbReference>
<dbReference type="SUPFAM" id="SSF50630">
    <property type="entry name" value="Acid proteases"/>
    <property type="match status" value="1"/>
</dbReference>
<keyword evidence="2" id="KW-1185">Reference proteome</keyword>